<evidence type="ECO:0000256" key="3">
    <source>
        <dbReference type="SAM" id="Phobius"/>
    </source>
</evidence>
<keyword evidence="1" id="KW-0479">Metal-binding</keyword>
<accession>A0A2U2BYG1</accession>
<comment type="caution">
    <text evidence="5">The sequence shown here is derived from an EMBL/GenBank/DDBJ whole genome shotgun (WGS) entry which is preliminary data.</text>
</comment>
<dbReference type="InterPro" id="IPR051158">
    <property type="entry name" value="Metallophosphoesterase_sf"/>
</dbReference>
<dbReference type="InterPro" id="IPR004843">
    <property type="entry name" value="Calcineurin-like_PHP"/>
</dbReference>
<keyword evidence="3" id="KW-0472">Membrane</keyword>
<evidence type="ECO:0000256" key="1">
    <source>
        <dbReference type="ARBA" id="ARBA00022723"/>
    </source>
</evidence>
<organism evidence="5 6">
    <name type="scientific">Aliarcobacter skirrowii</name>
    <dbReference type="NCBI Taxonomy" id="28200"/>
    <lineage>
        <taxon>Bacteria</taxon>
        <taxon>Pseudomonadati</taxon>
        <taxon>Campylobacterota</taxon>
        <taxon>Epsilonproteobacteria</taxon>
        <taxon>Campylobacterales</taxon>
        <taxon>Arcobacteraceae</taxon>
        <taxon>Aliarcobacter</taxon>
    </lineage>
</organism>
<dbReference type="GO" id="GO:0046872">
    <property type="term" value="F:metal ion binding"/>
    <property type="evidence" value="ECO:0007669"/>
    <property type="project" value="UniProtKB-KW"/>
</dbReference>
<dbReference type="SUPFAM" id="SSF56300">
    <property type="entry name" value="Metallo-dependent phosphatases"/>
    <property type="match status" value="1"/>
</dbReference>
<keyword evidence="3" id="KW-0812">Transmembrane</keyword>
<dbReference type="AlphaFoldDB" id="A0A2U2BYG1"/>
<feature type="transmembrane region" description="Helical" evidence="3">
    <location>
        <begin position="38"/>
        <end position="59"/>
    </location>
</feature>
<dbReference type="PANTHER" id="PTHR31302">
    <property type="entry name" value="TRANSMEMBRANE PROTEIN WITH METALLOPHOSPHOESTERASE DOMAIN-RELATED"/>
    <property type="match status" value="1"/>
</dbReference>
<sequence length="373" mass="42725">MSFVIFFSVYLIAFSFQTYIIKKRFIDKLDFKHKTRKYFSFVLYLTFFGALLYPLARYFPLVPNWLYFLLSLPIGVIFLTFIITLFHDLISIGFKKSKLSTKRRNFFKKTLDIGATSLILATNLKAMDNARNIELEVVDVKIKNLKKPYKIVQISDIHIGGLIDKDFIKDLVAKINILTPDIVVITGDLVDTKLEFAKAALDELKNINTVYGTYFIVGNHEYFHGVKPIIDYVNSLGIKTLENENVYIGEENQGFYLAGVYDRFGFRYGSYIPDINKALENCKNNPTVLLAHQPKYINSLEDTQNIDLILCGHTHGGQIFPFNFLVKLEQPYVKGLNIHNEYTQVYVNKGTGFWGPPMRLGASSEITILNLIG</sequence>
<reference evidence="5 6" key="1">
    <citation type="submission" date="2018-05" db="EMBL/GenBank/DDBJ databases">
        <title>Antimicrobial susceptibility testing and genomic analysis of Arcobacter skirrowii strains and one Arcobacter butzleri isolated from German poultry farms.</title>
        <authorList>
            <person name="Haenel I."/>
            <person name="Hotzel H."/>
            <person name="Tomaso H."/>
            <person name="Busch A."/>
        </authorList>
    </citation>
    <scope>NUCLEOTIDE SEQUENCE [LARGE SCALE GENOMIC DNA]</scope>
    <source>
        <strain evidence="6">v</strain>
    </source>
</reference>
<dbReference type="EMBL" id="QEYI01000011">
    <property type="protein sequence ID" value="PWE19637.1"/>
    <property type="molecule type" value="Genomic_DNA"/>
</dbReference>
<dbReference type="CDD" id="cd07385">
    <property type="entry name" value="MPP_YkuE_C"/>
    <property type="match status" value="1"/>
</dbReference>
<feature type="domain" description="Calcineurin-like phosphoesterase" evidence="4">
    <location>
        <begin position="150"/>
        <end position="316"/>
    </location>
</feature>
<gene>
    <name evidence="5" type="ORF">DF188_09420</name>
</gene>
<name>A0A2U2BYG1_9BACT</name>
<dbReference type="PANTHER" id="PTHR31302:SF31">
    <property type="entry name" value="PHOSPHODIESTERASE YAEI"/>
    <property type="match status" value="1"/>
</dbReference>
<dbReference type="Proteomes" id="UP000245014">
    <property type="component" value="Unassembled WGS sequence"/>
</dbReference>
<feature type="transmembrane region" description="Helical" evidence="3">
    <location>
        <begin position="65"/>
        <end position="94"/>
    </location>
</feature>
<evidence type="ECO:0000256" key="2">
    <source>
        <dbReference type="ARBA" id="ARBA00022801"/>
    </source>
</evidence>
<dbReference type="InterPro" id="IPR029052">
    <property type="entry name" value="Metallo-depent_PP-like"/>
</dbReference>
<keyword evidence="3" id="KW-1133">Transmembrane helix</keyword>
<dbReference type="GO" id="GO:0009245">
    <property type="term" value="P:lipid A biosynthetic process"/>
    <property type="evidence" value="ECO:0007669"/>
    <property type="project" value="TreeGrafter"/>
</dbReference>
<evidence type="ECO:0000313" key="5">
    <source>
        <dbReference type="EMBL" id="PWE19637.1"/>
    </source>
</evidence>
<dbReference type="GO" id="GO:0016020">
    <property type="term" value="C:membrane"/>
    <property type="evidence" value="ECO:0007669"/>
    <property type="project" value="GOC"/>
</dbReference>
<proteinExistence type="predicted"/>
<protein>
    <submittedName>
        <fullName evidence="5">Metallophosphoesterase</fullName>
    </submittedName>
</protein>
<dbReference type="Gene3D" id="3.60.21.10">
    <property type="match status" value="1"/>
</dbReference>
<feature type="transmembrane region" description="Helical" evidence="3">
    <location>
        <begin position="6"/>
        <end position="26"/>
    </location>
</feature>
<keyword evidence="2" id="KW-0378">Hydrolase</keyword>
<evidence type="ECO:0000259" key="4">
    <source>
        <dbReference type="Pfam" id="PF00149"/>
    </source>
</evidence>
<dbReference type="Pfam" id="PF00149">
    <property type="entry name" value="Metallophos"/>
    <property type="match status" value="1"/>
</dbReference>
<evidence type="ECO:0000313" key="6">
    <source>
        <dbReference type="Proteomes" id="UP000245014"/>
    </source>
</evidence>
<dbReference type="GO" id="GO:0008758">
    <property type="term" value="F:UDP-2,3-diacylglucosamine hydrolase activity"/>
    <property type="evidence" value="ECO:0007669"/>
    <property type="project" value="TreeGrafter"/>
</dbReference>